<organism evidence="7 8">
    <name type="scientific">Mycolicibacterium moriokaense</name>
    <dbReference type="NCBI Taxonomy" id="39691"/>
    <lineage>
        <taxon>Bacteria</taxon>
        <taxon>Bacillati</taxon>
        <taxon>Actinomycetota</taxon>
        <taxon>Actinomycetes</taxon>
        <taxon>Mycobacteriales</taxon>
        <taxon>Mycobacteriaceae</taxon>
        <taxon>Mycolicibacterium</taxon>
    </lineage>
</organism>
<dbReference type="PANTHER" id="PTHR43182">
    <property type="entry name" value="COBALT-PRECORRIN-6B C(15)-METHYLTRANSFERASE (DECARBOXYLATING)"/>
    <property type="match status" value="1"/>
</dbReference>
<keyword evidence="3" id="KW-0489">Methyltransferase</keyword>
<dbReference type="CDD" id="cd11644">
    <property type="entry name" value="Precorrin-6Y-MT"/>
    <property type="match status" value="1"/>
</dbReference>
<feature type="domain" description="Tetrapyrrole methylase" evidence="6">
    <location>
        <begin position="1"/>
        <end position="185"/>
    </location>
</feature>
<evidence type="ECO:0000313" key="7">
    <source>
        <dbReference type="EMBL" id="BBX02634.1"/>
    </source>
</evidence>
<dbReference type="InterPro" id="IPR000878">
    <property type="entry name" value="4pyrrol_Mease"/>
</dbReference>
<dbReference type="AlphaFoldDB" id="A0AAD1HDG5"/>
<dbReference type="PANTHER" id="PTHR43182:SF1">
    <property type="entry name" value="COBALT-PRECORRIN-7 C(5)-METHYLTRANSFERASE"/>
    <property type="match status" value="1"/>
</dbReference>
<dbReference type="InterPro" id="IPR006365">
    <property type="entry name" value="Cbl_synth_CobL"/>
</dbReference>
<evidence type="ECO:0000256" key="5">
    <source>
        <dbReference type="ARBA" id="ARBA00022691"/>
    </source>
</evidence>
<evidence type="ECO:0000256" key="2">
    <source>
        <dbReference type="ARBA" id="ARBA00022573"/>
    </source>
</evidence>
<reference evidence="7 8" key="1">
    <citation type="journal article" date="2019" name="Emerg. Microbes Infect.">
        <title>Comprehensive subspecies identification of 175 nontuberculous mycobacteria species based on 7547 genomic profiles.</title>
        <authorList>
            <person name="Matsumoto Y."/>
            <person name="Kinjo T."/>
            <person name="Motooka D."/>
            <person name="Nabeya D."/>
            <person name="Jung N."/>
            <person name="Uechi K."/>
            <person name="Horii T."/>
            <person name="Iida T."/>
            <person name="Fujita J."/>
            <person name="Nakamura S."/>
        </authorList>
    </citation>
    <scope>NUCLEOTIDE SEQUENCE [LARGE SCALE GENOMIC DNA]</scope>
    <source>
        <strain evidence="7 8">JCM 6375</strain>
    </source>
</reference>
<dbReference type="GO" id="GO:0008276">
    <property type="term" value="F:protein methyltransferase activity"/>
    <property type="evidence" value="ECO:0007669"/>
    <property type="project" value="InterPro"/>
</dbReference>
<evidence type="ECO:0000256" key="4">
    <source>
        <dbReference type="ARBA" id="ARBA00022679"/>
    </source>
</evidence>
<dbReference type="NCBIfam" id="TIGR02469">
    <property type="entry name" value="CbiT"/>
    <property type="match status" value="1"/>
</dbReference>
<accession>A0AAD1HDG5</accession>
<dbReference type="SUPFAM" id="SSF53790">
    <property type="entry name" value="Tetrapyrrole methylase"/>
    <property type="match status" value="1"/>
</dbReference>
<dbReference type="Gene3D" id="3.40.1010.10">
    <property type="entry name" value="Cobalt-precorrin-4 Transmethylase, Domain 1"/>
    <property type="match status" value="1"/>
</dbReference>
<evidence type="ECO:0000256" key="3">
    <source>
        <dbReference type="ARBA" id="ARBA00022603"/>
    </source>
</evidence>
<keyword evidence="8" id="KW-1185">Reference proteome</keyword>
<sequence>MIVVVGIGADGMSGLPQASRAELTRATVIYGSQRQLDLLDDTVTAARRAWPTPMLPALRTILDGADGDVHVVASGDPLLHGVGSSLIRLYGAEQVVVLPHVSSVTLACSRVGWAVQDTEIVSLVTSEPHTAVRRGGQAVVLSRDATTPAALARVLTDTGRGDSEITVLEQLGGPAERRRSATAREWSARPPGDVDDLNVIAVRYLPDERRNAVLPDDAFSHDGQITKQSMRAVTLAALAPRPGELLWDVGAGSGSIAIEWCRSGPGCRAIAFERDERRRKRIEDNATRFGVHVTVTFDAPDSFEFEPPPHAIFVGGGLTQPGLMEACWERLPTDGRLVANAVTAESEAALAQWYSRLGGELQRFQHYRGEPLGGFTGWRPAMPVTQWSVTKR</sequence>
<dbReference type="InterPro" id="IPR014777">
    <property type="entry name" value="4pyrrole_Mease_sub1"/>
</dbReference>
<dbReference type="CDD" id="cd02440">
    <property type="entry name" value="AdoMet_MTases"/>
    <property type="match status" value="1"/>
</dbReference>
<dbReference type="SUPFAM" id="SSF53335">
    <property type="entry name" value="S-adenosyl-L-methionine-dependent methyltransferases"/>
    <property type="match status" value="1"/>
</dbReference>
<dbReference type="PIRSF" id="PIRSF036428">
    <property type="entry name" value="CobL"/>
    <property type="match status" value="1"/>
</dbReference>
<evidence type="ECO:0000256" key="1">
    <source>
        <dbReference type="ARBA" id="ARBA00004953"/>
    </source>
</evidence>
<dbReference type="InterPro" id="IPR014008">
    <property type="entry name" value="Cbl_synth_MTase_CbiT"/>
</dbReference>
<name>A0AAD1HDG5_9MYCO</name>
<dbReference type="NCBIfam" id="TIGR02467">
    <property type="entry name" value="CbiE"/>
    <property type="match status" value="1"/>
</dbReference>
<evidence type="ECO:0000259" key="6">
    <source>
        <dbReference type="Pfam" id="PF00590"/>
    </source>
</evidence>
<gene>
    <name evidence="7" type="primary">cobL</name>
    <name evidence="7" type="ORF">MMOR_35700</name>
</gene>
<dbReference type="Pfam" id="PF00590">
    <property type="entry name" value="TP_methylase"/>
    <property type="match status" value="1"/>
</dbReference>
<dbReference type="Gene3D" id="3.40.50.150">
    <property type="entry name" value="Vaccinia Virus protein VP39"/>
    <property type="match status" value="1"/>
</dbReference>
<keyword evidence="4" id="KW-0808">Transferase</keyword>
<keyword evidence="5" id="KW-0949">S-adenosyl-L-methionine</keyword>
<comment type="pathway">
    <text evidence="1">Cofactor biosynthesis; adenosylcobalamin biosynthesis.</text>
</comment>
<keyword evidence="2" id="KW-0169">Cobalamin biosynthesis</keyword>
<proteinExistence type="predicted"/>
<evidence type="ECO:0000313" key="8">
    <source>
        <dbReference type="Proteomes" id="UP000466681"/>
    </source>
</evidence>
<dbReference type="InterPro" id="IPR035996">
    <property type="entry name" value="4pyrrol_Methylase_sf"/>
</dbReference>
<dbReference type="GO" id="GO:0032259">
    <property type="term" value="P:methylation"/>
    <property type="evidence" value="ECO:0007669"/>
    <property type="project" value="UniProtKB-KW"/>
</dbReference>
<dbReference type="GO" id="GO:0009236">
    <property type="term" value="P:cobalamin biosynthetic process"/>
    <property type="evidence" value="ECO:0007669"/>
    <property type="project" value="UniProtKB-KW"/>
</dbReference>
<dbReference type="InterPro" id="IPR012818">
    <property type="entry name" value="CbiE"/>
</dbReference>
<dbReference type="InterPro" id="IPR050714">
    <property type="entry name" value="Cobalamin_biosynth_MTase"/>
</dbReference>
<dbReference type="InterPro" id="IPR029063">
    <property type="entry name" value="SAM-dependent_MTases_sf"/>
</dbReference>
<protein>
    <submittedName>
        <fullName evidence="7">Precorrin-6Y-methylase</fullName>
    </submittedName>
</protein>
<dbReference type="EMBL" id="AP022560">
    <property type="protein sequence ID" value="BBX02634.1"/>
    <property type="molecule type" value="Genomic_DNA"/>
</dbReference>
<dbReference type="RefSeq" id="WP_083151244.1">
    <property type="nucleotide sequence ID" value="NZ_AP022560.1"/>
</dbReference>
<dbReference type="KEGG" id="mmor:MMOR_35700"/>
<dbReference type="Proteomes" id="UP000466681">
    <property type="component" value="Chromosome"/>
</dbReference>